<evidence type="ECO:0000259" key="2">
    <source>
        <dbReference type="PROSITE" id="PS51186"/>
    </source>
</evidence>
<reference evidence="3" key="1">
    <citation type="submission" date="2020-10" db="EMBL/GenBank/DDBJ databases">
        <authorList>
            <person name="Gilroy R."/>
        </authorList>
    </citation>
    <scope>NUCLEOTIDE SEQUENCE</scope>
    <source>
        <strain evidence="3">ChiSjej4B22-8349</strain>
    </source>
</reference>
<dbReference type="GO" id="GO:0008080">
    <property type="term" value="F:N-acetyltransferase activity"/>
    <property type="evidence" value="ECO:0007669"/>
    <property type="project" value="InterPro"/>
</dbReference>
<keyword evidence="1" id="KW-0808">Transferase</keyword>
<accession>A0A9D1N6F1</accession>
<dbReference type="Gene3D" id="3.40.630.30">
    <property type="match status" value="1"/>
</dbReference>
<dbReference type="PANTHER" id="PTHR13947">
    <property type="entry name" value="GNAT FAMILY N-ACETYLTRANSFERASE"/>
    <property type="match status" value="1"/>
</dbReference>
<evidence type="ECO:0000256" key="1">
    <source>
        <dbReference type="ARBA" id="ARBA00022679"/>
    </source>
</evidence>
<dbReference type="Pfam" id="PF00583">
    <property type="entry name" value="Acetyltransf_1"/>
    <property type="match status" value="1"/>
</dbReference>
<gene>
    <name evidence="3" type="ORF">IAD25_02095</name>
</gene>
<dbReference type="AlphaFoldDB" id="A0A9D1N6F1"/>
<dbReference type="PROSITE" id="PS51186">
    <property type="entry name" value="GNAT"/>
    <property type="match status" value="1"/>
</dbReference>
<comment type="caution">
    <text evidence="3">The sequence shown here is derived from an EMBL/GenBank/DDBJ whole genome shotgun (WGS) entry which is preliminary data.</text>
</comment>
<protein>
    <submittedName>
        <fullName evidence="3">GNAT family N-acetyltransferase</fullName>
    </submittedName>
</protein>
<reference evidence="3" key="2">
    <citation type="journal article" date="2021" name="PeerJ">
        <title>Extensive microbial diversity within the chicken gut microbiome revealed by metagenomics and culture.</title>
        <authorList>
            <person name="Gilroy R."/>
            <person name="Ravi A."/>
            <person name="Getino M."/>
            <person name="Pursley I."/>
            <person name="Horton D.L."/>
            <person name="Alikhan N.F."/>
            <person name="Baker D."/>
            <person name="Gharbi K."/>
            <person name="Hall N."/>
            <person name="Watson M."/>
            <person name="Adriaenssens E.M."/>
            <person name="Foster-Nyarko E."/>
            <person name="Jarju S."/>
            <person name="Secka A."/>
            <person name="Antonio M."/>
            <person name="Oren A."/>
            <person name="Chaudhuri R.R."/>
            <person name="La Ragione R."/>
            <person name="Hildebrand F."/>
            <person name="Pallen M.J."/>
        </authorList>
    </citation>
    <scope>NUCLEOTIDE SEQUENCE</scope>
    <source>
        <strain evidence="3">ChiSjej4B22-8349</strain>
    </source>
</reference>
<dbReference type="InterPro" id="IPR016181">
    <property type="entry name" value="Acyl_CoA_acyltransferase"/>
</dbReference>
<sequence length="161" mass="17958">MEKDTGCVVRKMRKDEIQLLDDFLYEAIFVPEGTDPPPRDIVEKPGLRIYTEGFGGSAHDRALVAETDGRVVGVIWSRIMDDYGHIDDGTPSMAMSVKDGHRGRGTGTALLDEMLRTLRKAGYPMVSLSVQKENYAAAMYLKAGFKILDETDEEYIMVAHL</sequence>
<dbReference type="Proteomes" id="UP000824130">
    <property type="component" value="Unassembled WGS sequence"/>
</dbReference>
<feature type="domain" description="N-acetyltransferase" evidence="2">
    <location>
        <begin position="7"/>
        <end position="161"/>
    </location>
</feature>
<dbReference type="EMBL" id="DVOB01000048">
    <property type="protein sequence ID" value="HIU95491.1"/>
    <property type="molecule type" value="Genomic_DNA"/>
</dbReference>
<dbReference type="PANTHER" id="PTHR13947:SF37">
    <property type="entry name" value="LD18367P"/>
    <property type="match status" value="1"/>
</dbReference>
<dbReference type="InterPro" id="IPR000182">
    <property type="entry name" value="GNAT_dom"/>
</dbReference>
<evidence type="ECO:0000313" key="3">
    <source>
        <dbReference type="EMBL" id="HIU95491.1"/>
    </source>
</evidence>
<proteinExistence type="predicted"/>
<organism evidence="3 4">
    <name type="scientific">Candidatus Allocopromorpha excrementipullorum</name>
    <dbReference type="NCBI Taxonomy" id="2840743"/>
    <lineage>
        <taxon>Bacteria</taxon>
        <taxon>Bacillati</taxon>
        <taxon>Bacillota</taxon>
        <taxon>Clostridia</taxon>
        <taxon>Eubacteriales</taxon>
        <taxon>Eubacteriaceae</taxon>
        <taxon>Eubacteriaceae incertae sedis</taxon>
        <taxon>Candidatus Allocopromorpha</taxon>
    </lineage>
</organism>
<evidence type="ECO:0000313" key="4">
    <source>
        <dbReference type="Proteomes" id="UP000824130"/>
    </source>
</evidence>
<name>A0A9D1N6F1_9FIRM</name>
<dbReference type="SUPFAM" id="SSF55729">
    <property type="entry name" value="Acyl-CoA N-acyltransferases (Nat)"/>
    <property type="match status" value="1"/>
</dbReference>
<dbReference type="CDD" id="cd04301">
    <property type="entry name" value="NAT_SF"/>
    <property type="match status" value="1"/>
</dbReference>
<dbReference type="InterPro" id="IPR050769">
    <property type="entry name" value="NAT_camello-type"/>
</dbReference>